<dbReference type="GO" id="GO:0005524">
    <property type="term" value="F:ATP binding"/>
    <property type="evidence" value="ECO:0007669"/>
    <property type="project" value="UniProtKB-KW"/>
</dbReference>
<dbReference type="InterPro" id="IPR043129">
    <property type="entry name" value="ATPase_NBD"/>
</dbReference>
<keyword evidence="2" id="KW-0067">ATP-binding</keyword>
<dbReference type="AlphaFoldDB" id="W7A051"/>
<dbReference type="Proteomes" id="UP000030640">
    <property type="component" value="Unassembled WGS sequence"/>
</dbReference>
<evidence type="ECO:0000256" key="2">
    <source>
        <dbReference type="ARBA" id="ARBA00022840"/>
    </source>
</evidence>
<dbReference type="InterPro" id="IPR004567">
    <property type="entry name" value="Type_II_PanK"/>
</dbReference>
<evidence type="ECO:0000256" key="4">
    <source>
        <dbReference type="SAM" id="MobiDB-lite"/>
    </source>
</evidence>
<feature type="region of interest" description="Disordered" evidence="4">
    <location>
        <begin position="1"/>
        <end position="21"/>
    </location>
</feature>
<dbReference type="GO" id="GO:0005829">
    <property type="term" value="C:cytosol"/>
    <property type="evidence" value="ECO:0007669"/>
    <property type="project" value="TreeGrafter"/>
</dbReference>
<evidence type="ECO:0000256" key="1">
    <source>
        <dbReference type="ARBA" id="ARBA00022741"/>
    </source>
</evidence>
<keyword evidence="3" id="KW-0173">Coenzyme A biosynthesis</keyword>
<keyword evidence="1" id="KW-0547">Nucleotide-binding</keyword>
<dbReference type="EMBL" id="KI965471">
    <property type="protein sequence ID" value="EUD66507.1"/>
    <property type="molecule type" value="Genomic_DNA"/>
</dbReference>
<dbReference type="PANTHER" id="PTHR12280">
    <property type="entry name" value="PANTOTHENATE KINASE"/>
    <property type="match status" value="1"/>
</dbReference>
<evidence type="ECO:0000313" key="6">
    <source>
        <dbReference type="Proteomes" id="UP000030640"/>
    </source>
</evidence>
<dbReference type="Pfam" id="PF03630">
    <property type="entry name" value="Fumble"/>
    <property type="match status" value="2"/>
</dbReference>
<protein>
    <recommendedName>
        <fullName evidence="7">Pantothenate kinase</fullName>
    </recommendedName>
</protein>
<dbReference type="VEuPathDB" id="PlasmoDB:C922_03141"/>
<name>W7A051_9APIC</name>
<dbReference type="RefSeq" id="XP_008816955.1">
    <property type="nucleotide sequence ID" value="XM_008818733.1"/>
</dbReference>
<reference evidence="5 6" key="1">
    <citation type="submission" date="2013-02" db="EMBL/GenBank/DDBJ databases">
        <title>The Genome Sequence of Plasmodium inui San Antonio 1.</title>
        <authorList>
            <consortium name="The Broad Institute Genome Sequencing Platform"/>
            <consortium name="The Broad Institute Genome Sequencing Center for Infectious Disease"/>
            <person name="Neafsey D."/>
            <person name="Cheeseman I."/>
            <person name="Volkman S."/>
            <person name="Adams J."/>
            <person name="Walker B."/>
            <person name="Young S.K."/>
            <person name="Zeng Q."/>
            <person name="Gargeya S."/>
            <person name="Fitzgerald M."/>
            <person name="Haas B."/>
            <person name="Abouelleil A."/>
            <person name="Alvarado L."/>
            <person name="Arachchi H.M."/>
            <person name="Berlin A.M."/>
            <person name="Chapman S.B."/>
            <person name="Dewar J."/>
            <person name="Goldberg J."/>
            <person name="Griggs A."/>
            <person name="Gujja S."/>
            <person name="Hansen M."/>
            <person name="Howarth C."/>
            <person name="Imamovic A."/>
            <person name="Larimer J."/>
            <person name="McCowan C."/>
            <person name="Murphy C."/>
            <person name="Neiman D."/>
            <person name="Pearson M."/>
            <person name="Priest M."/>
            <person name="Roberts A."/>
            <person name="Saif S."/>
            <person name="Shea T."/>
            <person name="Sisk P."/>
            <person name="Sykes S."/>
            <person name="Wortman J."/>
            <person name="Nusbaum C."/>
            <person name="Birren B."/>
        </authorList>
    </citation>
    <scope>NUCLEOTIDE SEQUENCE [LARGE SCALE GENOMIC DNA]</scope>
    <source>
        <strain evidence="5 6">San Antonio 1</strain>
    </source>
</reference>
<sequence>MKSNHEETMNGEIGEDARRDSCHTIEDTQPHVGTKEGIISHRMVNNYIPTEGSQCKSDSPTANGEYLQMQKDIYAYVLSIRHLLVGHFHLLVLCQDREKNEHLQILPSKMGTHMGEPFSAYDHFMEAQSGESRRNNGRDSLMDDQIAQIYFMTLKLSSLDEALEKWPKKTISKTVINFTGKRSAYLRRRFFKLKKMSKLSYHEEVKCINSALIFLGKYYPASLYKFVRDESTHGEGNRTGEEQNKNRLQERFLCEMGEANDTYPYLLVSVKRGITYHLVSANNAVTRVGTCFISYKSVVGLFFLITGKLTSIEKICQLAKCGDRKTFDMSVGDIYGSSYGNAGLSSDLTASFFGNAQQMAHVKGLFGRPPGQGRALGKGAASDSSDSHLDCVSDCISDCDCDSCADESLETPPCPYPHTVQNTGTVMSPLLFHSHSDGDVPHDGGLAKRKIQNWRKKYILMVSTKWQSDSEMEPNVYSEVACYRGRTRSERLLFGGKFLRKTGGKKNKSSECYEQVRRENVNLGNHDVEGNPGQIDQSYLNSSNGDDYQHLRGEEEQQQKEQEQNEEASHKFECDLSRSLLSIVIFNTAQQAYIHSQLYNVKNVFFSGYLLENSTCVGLMKVILNFMYHNAQQLHFCTLSSYLSSFGCALQCLRWEEAVPFFC</sequence>
<dbReference type="GO" id="GO:0004594">
    <property type="term" value="F:pantothenate kinase activity"/>
    <property type="evidence" value="ECO:0007669"/>
    <property type="project" value="TreeGrafter"/>
</dbReference>
<proteinExistence type="predicted"/>
<dbReference type="GO" id="GO:0015937">
    <property type="term" value="P:coenzyme A biosynthetic process"/>
    <property type="evidence" value="ECO:0007669"/>
    <property type="project" value="UniProtKB-KW"/>
</dbReference>
<dbReference type="SUPFAM" id="SSF53067">
    <property type="entry name" value="Actin-like ATPase domain"/>
    <property type="match status" value="1"/>
</dbReference>
<evidence type="ECO:0000256" key="3">
    <source>
        <dbReference type="ARBA" id="ARBA00022993"/>
    </source>
</evidence>
<dbReference type="PANTHER" id="PTHR12280:SF20">
    <property type="entry name" value="4'-PHOSPHOPANTETHEINE PHOSPHATASE"/>
    <property type="match status" value="1"/>
</dbReference>
<dbReference type="Gene3D" id="3.30.420.40">
    <property type="match status" value="2"/>
</dbReference>
<evidence type="ECO:0000313" key="5">
    <source>
        <dbReference type="EMBL" id="EUD66507.1"/>
    </source>
</evidence>
<dbReference type="GeneID" id="20038415"/>
<dbReference type="OrthoDB" id="498611at2759"/>
<organism evidence="5 6">
    <name type="scientific">Plasmodium inui San Antonio 1</name>
    <dbReference type="NCBI Taxonomy" id="1237626"/>
    <lineage>
        <taxon>Eukaryota</taxon>
        <taxon>Sar</taxon>
        <taxon>Alveolata</taxon>
        <taxon>Apicomplexa</taxon>
        <taxon>Aconoidasida</taxon>
        <taxon>Haemosporida</taxon>
        <taxon>Plasmodiidae</taxon>
        <taxon>Plasmodium</taxon>
        <taxon>Plasmodium (Plasmodium)</taxon>
    </lineage>
</organism>
<evidence type="ECO:0008006" key="7">
    <source>
        <dbReference type="Google" id="ProtNLM"/>
    </source>
</evidence>
<gene>
    <name evidence="5" type="ORF">C922_03141</name>
</gene>
<keyword evidence="6" id="KW-1185">Reference proteome</keyword>
<dbReference type="GO" id="GO:0005634">
    <property type="term" value="C:nucleus"/>
    <property type="evidence" value="ECO:0007669"/>
    <property type="project" value="TreeGrafter"/>
</dbReference>
<accession>W7A051</accession>